<dbReference type="Gene3D" id="3.90.550.10">
    <property type="entry name" value="Spore Coat Polysaccharide Biosynthesis Protein SpsA, Chain A"/>
    <property type="match status" value="1"/>
</dbReference>
<evidence type="ECO:0000259" key="1">
    <source>
        <dbReference type="Pfam" id="PF00483"/>
    </source>
</evidence>
<comment type="caution">
    <text evidence="2">The sequence shown here is derived from an EMBL/GenBank/DDBJ whole genome shotgun (WGS) entry which is preliminary data.</text>
</comment>
<reference evidence="3" key="1">
    <citation type="journal article" date="2019" name="Int. J. Syst. Evol. Microbiol.">
        <title>The Global Catalogue of Microorganisms (GCM) 10K type strain sequencing project: providing services to taxonomists for standard genome sequencing and annotation.</title>
        <authorList>
            <consortium name="The Broad Institute Genomics Platform"/>
            <consortium name="The Broad Institute Genome Sequencing Center for Infectious Disease"/>
            <person name="Wu L."/>
            <person name="Ma J."/>
        </authorList>
    </citation>
    <scope>NUCLEOTIDE SEQUENCE [LARGE SCALE GENOMIC DNA]</scope>
    <source>
        <strain evidence="3">KACC 11904</strain>
    </source>
</reference>
<dbReference type="PANTHER" id="PTHR47183:SF1">
    <property type="entry name" value="GLUCOSE-1-PHOSPHATE CYTIDYLYLTRANSFERASE"/>
    <property type="match status" value="1"/>
</dbReference>
<dbReference type="InterPro" id="IPR029044">
    <property type="entry name" value="Nucleotide-diphossugar_trans"/>
</dbReference>
<dbReference type="NCBIfam" id="TIGR02623">
    <property type="entry name" value="G1P_cyt_trans"/>
    <property type="match status" value="1"/>
</dbReference>
<accession>A0ABW0K6Z1</accession>
<dbReference type="InterPro" id="IPR005835">
    <property type="entry name" value="NTP_transferase_dom"/>
</dbReference>
<protein>
    <submittedName>
        <fullName evidence="2">Glucose-1-phosphate cytidylyltransferase</fullName>
        <ecNumber evidence="2">2.7.7.33</ecNumber>
    </submittedName>
</protein>
<keyword evidence="3" id="KW-1185">Reference proteome</keyword>
<keyword evidence="2" id="KW-0808">Transferase</keyword>
<dbReference type="GO" id="GO:0047343">
    <property type="term" value="F:glucose-1-phosphate cytidylyltransferase activity"/>
    <property type="evidence" value="ECO:0007669"/>
    <property type="project" value="UniProtKB-EC"/>
</dbReference>
<evidence type="ECO:0000313" key="2">
    <source>
        <dbReference type="EMBL" id="MFC5448776.1"/>
    </source>
</evidence>
<dbReference type="InterPro" id="IPR046981">
    <property type="entry name" value="G1P_cyt_trans"/>
</dbReference>
<proteinExistence type="predicted"/>
<dbReference type="EMBL" id="JBHSMJ010000011">
    <property type="protein sequence ID" value="MFC5448776.1"/>
    <property type="molecule type" value="Genomic_DNA"/>
</dbReference>
<dbReference type="Pfam" id="PF00483">
    <property type="entry name" value="NTP_transferase"/>
    <property type="match status" value="1"/>
</dbReference>
<dbReference type="RefSeq" id="WP_270884569.1">
    <property type="nucleotide sequence ID" value="NZ_JAQFVF010000072.1"/>
</dbReference>
<dbReference type="SUPFAM" id="SSF53448">
    <property type="entry name" value="Nucleotide-diphospho-sugar transferases"/>
    <property type="match status" value="1"/>
</dbReference>
<dbReference type="PANTHER" id="PTHR47183">
    <property type="entry name" value="GLUCOSE-1-PHOSPHATE CYTIDYLYLTRANSFERASE-RELATED"/>
    <property type="match status" value="1"/>
</dbReference>
<evidence type="ECO:0000313" key="3">
    <source>
        <dbReference type="Proteomes" id="UP001596044"/>
    </source>
</evidence>
<feature type="domain" description="Nucleotidyl transferase" evidence="1">
    <location>
        <begin position="2"/>
        <end position="210"/>
    </location>
</feature>
<keyword evidence="2" id="KW-0548">Nucleotidyltransferase</keyword>
<dbReference type="Proteomes" id="UP001596044">
    <property type="component" value="Unassembled WGS sequence"/>
</dbReference>
<dbReference type="InterPro" id="IPR013446">
    <property type="entry name" value="G1P_cyt_trans-like"/>
</dbReference>
<name>A0ABW0K6Z1_9BACL</name>
<sequence length="256" mass="29353">MKAVILAGGFGTRISEEAHLRPKPMIEIGGKPVLWHIMKIYSHYGINDFIICLGYKGYLIKEYFANYYLHLSDVTFDMRNNNMQIHNNYSEPWRVTLIDTGLETMTGGRLKRIKDYIDNETFCFTYGDGVSDVNIAELIEFHRNSNTSATLTAVQPPGRFGALDFVQNRISSFEEKPQGDGSWVNGGFFVLEPIALDRISGDMTVWEREPLEGLARDNELSAFKHTGFWQPMDTLRDKVKLEELWVSGKAPWKVWE</sequence>
<dbReference type="CDD" id="cd02524">
    <property type="entry name" value="G1P_cytidylyltransferase"/>
    <property type="match status" value="1"/>
</dbReference>
<gene>
    <name evidence="2" type="primary">rfbF</name>
    <name evidence="2" type="ORF">ACFPOG_10915</name>
</gene>
<dbReference type="EC" id="2.7.7.33" evidence="2"/>
<organism evidence="2 3">
    <name type="scientific">Paenibacillus aestuarii</name>
    <dbReference type="NCBI Taxonomy" id="516965"/>
    <lineage>
        <taxon>Bacteria</taxon>
        <taxon>Bacillati</taxon>
        <taxon>Bacillota</taxon>
        <taxon>Bacilli</taxon>
        <taxon>Bacillales</taxon>
        <taxon>Paenibacillaceae</taxon>
        <taxon>Paenibacillus</taxon>
    </lineage>
</organism>